<protein>
    <submittedName>
        <fullName evidence="1">Uncharacterized protein</fullName>
    </submittedName>
</protein>
<sequence>MTLRKNILIIITLLLFGCKGNNEKQETDVVSTVISTSTVELKIEPASNTASLTSVALFAKAVLKENIRVHSFDITNLEKIAYLEVFNSQGLENIIAYSNKNYPKNTEPNYYEHFTLFVASYKGEIATQNAYNRILKESAYGFSNLNKVDGEVAERVKTLAIVAKAGGMIFNF</sequence>
<reference evidence="2" key="1">
    <citation type="journal article" date="2019" name="Int. J. Syst. Evol. Microbiol.">
        <title>The Global Catalogue of Microorganisms (GCM) 10K type strain sequencing project: providing services to taxonomists for standard genome sequencing and annotation.</title>
        <authorList>
            <consortium name="The Broad Institute Genomics Platform"/>
            <consortium name="The Broad Institute Genome Sequencing Center for Infectious Disease"/>
            <person name="Wu L."/>
            <person name="Ma J."/>
        </authorList>
    </citation>
    <scope>NUCLEOTIDE SEQUENCE [LARGE SCALE GENOMIC DNA]</scope>
    <source>
        <strain evidence="2">YJ-61-S</strain>
    </source>
</reference>
<proteinExistence type="predicted"/>
<evidence type="ECO:0000313" key="1">
    <source>
        <dbReference type="EMBL" id="MFC4633229.1"/>
    </source>
</evidence>
<dbReference type="EMBL" id="JBHSFV010000002">
    <property type="protein sequence ID" value="MFC4633229.1"/>
    <property type="molecule type" value="Genomic_DNA"/>
</dbReference>
<organism evidence="1 2">
    <name type="scientific">Dokdonia ponticola</name>
    <dbReference type="NCBI Taxonomy" id="2041041"/>
    <lineage>
        <taxon>Bacteria</taxon>
        <taxon>Pseudomonadati</taxon>
        <taxon>Bacteroidota</taxon>
        <taxon>Flavobacteriia</taxon>
        <taxon>Flavobacteriales</taxon>
        <taxon>Flavobacteriaceae</taxon>
        <taxon>Dokdonia</taxon>
    </lineage>
</organism>
<name>A0ABV9HVC5_9FLAO</name>
<comment type="caution">
    <text evidence="1">The sequence shown here is derived from an EMBL/GenBank/DDBJ whole genome shotgun (WGS) entry which is preliminary data.</text>
</comment>
<evidence type="ECO:0000313" key="2">
    <source>
        <dbReference type="Proteomes" id="UP001596043"/>
    </source>
</evidence>
<dbReference type="RefSeq" id="WP_379977424.1">
    <property type="nucleotide sequence ID" value="NZ_JBHSFV010000002.1"/>
</dbReference>
<gene>
    <name evidence="1" type="ORF">ACFO3O_04885</name>
</gene>
<keyword evidence="2" id="KW-1185">Reference proteome</keyword>
<dbReference type="Proteomes" id="UP001596043">
    <property type="component" value="Unassembled WGS sequence"/>
</dbReference>
<accession>A0ABV9HVC5</accession>
<dbReference type="PROSITE" id="PS51257">
    <property type="entry name" value="PROKAR_LIPOPROTEIN"/>
    <property type="match status" value="1"/>
</dbReference>